<protein>
    <submittedName>
        <fullName evidence="2">Uncharacterized protein</fullName>
    </submittedName>
</protein>
<feature type="compositionally biased region" description="Low complexity" evidence="1">
    <location>
        <begin position="443"/>
        <end position="454"/>
    </location>
</feature>
<evidence type="ECO:0000313" key="2">
    <source>
        <dbReference type="EMBL" id="KAF2249328.1"/>
    </source>
</evidence>
<feature type="compositionally biased region" description="Basic and acidic residues" evidence="1">
    <location>
        <begin position="506"/>
        <end position="518"/>
    </location>
</feature>
<proteinExistence type="predicted"/>
<dbReference type="Proteomes" id="UP000800094">
    <property type="component" value="Unassembled WGS sequence"/>
</dbReference>
<evidence type="ECO:0000313" key="3">
    <source>
        <dbReference type="Proteomes" id="UP000800094"/>
    </source>
</evidence>
<dbReference type="EMBL" id="ML987195">
    <property type="protein sequence ID" value="KAF2249328.1"/>
    <property type="molecule type" value="Genomic_DNA"/>
</dbReference>
<dbReference type="RefSeq" id="XP_033684332.1">
    <property type="nucleotide sequence ID" value="XM_033821989.1"/>
</dbReference>
<evidence type="ECO:0000256" key="1">
    <source>
        <dbReference type="SAM" id="MobiDB-lite"/>
    </source>
</evidence>
<dbReference type="GeneID" id="54575319"/>
<sequence length="518" mass="58846">MAHLFDGMDLSHLINLGAQVFVAYLVCAHFKHSADASNQTKHAVNRGNDLINCSLNTLNNSFDKRIEGVDRNARHFYRLLRKKDEQLRRARRCASGLRHKIQHLTLRNRGLAKRNGRLRRYLKRQVDVVQLQCPQTYAVKTDAADQLTGVEELGGRMTQERSLSSRTSDLAEENAGTETDRETLSDDILIDIRNNLQERGNAQQVLQGCLESTQERLQWSQTRTVKLDELVELGRRALSHFRDITNFEGLRREHDTIVWHRASLCQELGLILTVLSTTAFRTNNSTLDVIRGTELDRLSEASRNVICNLDARFLQAVMNSHRKKDQDTALMLHERESEVARVRKERDAARSEVRTTEERLRIHSEEKMKLGRRMTELYNKETEYRRTIESLQKQKAGQNTTQPITASPPCTPNSTAGTSFHRKYPSLPIRVDPAMLPTPPESPYSSSTNSSKPNGQPIPNTPSRDPSRVLHRRSWAFQPTPSPLGPGDAVNPSVVSTSSPLGAAIEDWRWHDSSRDGQ</sequence>
<keyword evidence="3" id="KW-1185">Reference proteome</keyword>
<name>A0A6A6IH14_9PLEO</name>
<feature type="region of interest" description="Disordered" evidence="1">
    <location>
        <begin position="154"/>
        <end position="181"/>
    </location>
</feature>
<feature type="compositionally biased region" description="Polar residues" evidence="1">
    <location>
        <begin position="392"/>
        <end position="405"/>
    </location>
</feature>
<reference evidence="2" key="1">
    <citation type="journal article" date="2020" name="Stud. Mycol.">
        <title>101 Dothideomycetes genomes: a test case for predicting lifestyles and emergence of pathogens.</title>
        <authorList>
            <person name="Haridas S."/>
            <person name="Albert R."/>
            <person name="Binder M."/>
            <person name="Bloem J."/>
            <person name="Labutti K."/>
            <person name="Salamov A."/>
            <person name="Andreopoulos B."/>
            <person name="Baker S."/>
            <person name="Barry K."/>
            <person name="Bills G."/>
            <person name="Bluhm B."/>
            <person name="Cannon C."/>
            <person name="Castanera R."/>
            <person name="Culley D."/>
            <person name="Daum C."/>
            <person name="Ezra D."/>
            <person name="Gonzalez J."/>
            <person name="Henrissat B."/>
            <person name="Kuo A."/>
            <person name="Liang C."/>
            <person name="Lipzen A."/>
            <person name="Lutzoni F."/>
            <person name="Magnuson J."/>
            <person name="Mondo S."/>
            <person name="Nolan M."/>
            <person name="Ohm R."/>
            <person name="Pangilinan J."/>
            <person name="Park H.-J."/>
            <person name="Ramirez L."/>
            <person name="Alfaro M."/>
            <person name="Sun H."/>
            <person name="Tritt A."/>
            <person name="Yoshinaga Y."/>
            <person name="Zwiers L.-H."/>
            <person name="Turgeon B."/>
            <person name="Goodwin S."/>
            <person name="Spatafora J."/>
            <person name="Crous P."/>
            <person name="Grigoriev I."/>
        </authorList>
    </citation>
    <scope>NUCLEOTIDE SEQUENCE</scope>
    <source>
        <strain evidence="2">CBS 122368</strain>
    </source>
</reference>
<accession>A0A6A6IH14</accession>
<dbReference type="AlphaFoldDB" id="A0A6A6IH14"/>
<gene>
    <name evidence="2" type="ORF">BU26DRAFT_316301</name>
</gene>
<feature type="region of interest" description="Disordered" evidence="1">
    <location>
        <begin position="392"/>
        <end position="518"/>
    </location>
</feature>
<organism evidence="2 3">
    <name type="scientific">Trematosphaeria pertusa</name>
    <dbReference type="NCBI Taxonomy" id="390896"/>
    <lineage>
        <taxon>Eukaryota</taxon>
        <taxon>Fungi</taxon>
        <taxon>Dikarya</taxon>
        <taxon>Ascomycota</taxon>
        <taxon>Pezizomycotina</taxon>
        <taxon>Dothideomycetes</taxon>
        <taxon>Pleosporomycetidae</taxon>
        <taxon>Pleosporales</taxon>
        <taxon>Massarineae</taxon>
        <taxon>Trematosphaeriaceae</taxon>
        <taxon>Trematosphaeria</taxon>
    </lineage>
</organism>